<accession>A0A8H4TCM7</accession>
<reference evidence="1" key="2">
    <citation type="submission" date="2020-05" db="EMBL/GenBank/DDBJ databases">
        <authorList>
            <person name="Kim H.-S."/>
            <person name="Proctor R.H."/>
            <person name="Brown D.W."/>
        </authorList>
    </citation>
    <scope>NUCLEOTIDE SEQUENCE</scope>
    <source>
        <strain evidence="1">NRRL 45417</strain>
    </source>
</reference>
<keyword evidence="2" id="KW-1185">Reference proteome</keyword>
<reference evidence="1" key="1">
    <citation type="journal article" date="2020" name="BMC Genomics">
        <title>Correction to: Identification and distribution of gene clusters required for synthesis of sphingolipid metabolism inhibitors in diverse species of the filamentous fungus Fusarium.</title>
        <authorList>
            <person name="Kim H.S."/>
            <person name="Lohmar J.M."/>
            <person name="Busman M."/>
            <person name="Brown D.W."/>
            <person name="Naumann T.A."/>
            <person name="Divon H.H."/>
            <person name="Lysoe E."/>
            <person name="Uhlig S."/>
            <person name="Proctor R.H."/>
        </authorList>
    </citation>
    <scope>NUCLEOTIDE SEQUENCE</scope>
    <source>
        <strain evidence="1">NRRL 45417</strain>
    </source>
</reference>
<dbReference type="AlphaFoldDB" id="A0A8H4TCM7"/>
<gene>
    <name evidence="1" type="ORF">FGADI_4558</name>
</gene>
<comment type="caution">
    <text evidence="1">The sequence shown here is derived from an EMBL/GenBank/DDBJ whole genome shotgun (WGS) entry which is preliminary data.</text>
</comment>
<dbReference type="EMBL" id="JABFAI010000099">
    <property type="protein sequence ID" value="KAF4955448.1"/>
    <property type="molecule type" value="Genomic_DNA"/>
</dbReference>
<proteinExistence type="predicted"/>
<evidence type="ECO:0000313" key="1">
    <source>
        <dbReference type="EMBL" id="KAF4955448.1"/>
    </source>
</evidence>
<dbReference type="OrthoDB" id="5071997at2759"/>
<protein>
    <submittedName>
        <fullName evidence="1">Uncharacterized protein</fullName>
    </submittedName>
</protein>
<dbReference type="Proteomes" id="UP000604273">
    <property type="component" value="Unassembled WGS sequence"/>
</dbReference>
<sequence>MQSSTSTWRRLYVRPDDLKLCISTHVVGYNSHIQLFEVAVHPQVPITHPYQHLSNTSPICIDSLVSATGVNGSWQNAQVHALYKFIRQAEWGITTFGTQIGAYYRDHYPKLRPWIEYLILEYDLPKKSDKQSRRKNRTVLADFSRAVVFLALTVADPEDATTKRIRSMDESDVIETLRNTLDKEFQMLYRQSDANLNIIGLIRHVLVQSGGAQNLAQLDLLNGKWRDIHSPAVFAALMGVSPKSIPHEWTSHLSESSWRSLRALWNDALDLHRSLQQPQNAERLFTVWAYLVRRTNPGAKQHIEKSTESIFSAAMWSLASPQAIPAQIVLDLMTVVSISRLFPKETSWGKSPSSIEAFNDMLMENCRENMLDPLNRILSALHRVFSAENFPLHDRRLACFLAQIEPPNLLLDLNDARADQYFADRVLNSTGHGEAFERICGRAGAFPVKLAPLELSENNADPEETRI</sequence>
<name>A0A8H4TCM7_9HYPO</name>
<organism evidence="1 2">
    <name type="scientific">Fusarium gaditjirri</name>
    <dbReference type="NCBI Taxonomy" id="282569"/>
    <lineage>
        <taxon>Eukaryota</taxon>
        <taxon>Fungi</taxon>
        <taxon>Dikarya</taxon>
        <taxon>Ascomycota</taxon>
        <taxon>Pezizomycotina</taxon>
        <taxon>Sordariomycetes</taxon>
        <taxon>Hypocreomycetidae</taxon>
        <taxon>Hypocreales</taxon>
        <taxon>Nectriaceae</taxon>
        <taxon>Fusarium</taxon>
        <taxon>Fusarium nisikadoi species complex</taxon>
    </lineage>
</organism>
<evidence type="ECO:0000313" key="2">
    <source>
        <dbReference type="Proteomes" id="UP000604273"/>
    </source>
</evidence>